<dbReference type="GO" id="GO:0008017">
    <property type="term" value="F:microtubule binding"/>
    <property type="evidence" value="ECO:0007669"/>
    <property type="project" value="InterPro"/>
</dbReference>
<sequence>MKTPGTRRDESRVAVSGGGDAIKVAARVRPFLPRENGEECVVSMEGPTTILTSPTDGRQKKFNFDYSYWSVNKDDAHFADQQTVFEDLGKTLVENVLEGYNACLFAYGQTGAGKSYTITGYGEEKGLLPLVCTELFQVTEKDRKAMKGDGEAQDQKQKEGAAPSGPDGSASAAEAGGASASDGKGEEGGKAAQGAGQGGGGPEGEASSSSSSSSAEKGAPAGGKEKDGGEKGKSGGPEGIEYRFQVSYLEIYNERIRDLLVPPDAPPVELDVHKHPTFGIYIPNLSEHVVDSLPGIMSLLDFGSKARTVASTSMNATSSRSHSVFSIVIHQVPKKKLQAQQQQQTPSIEPRKSVRATRSATIGLSVSAGSVSAGGAAASQPPSAAALLNQLGGGCAKVARLNVVDLAGSERQEKTQSVGGRLREAGQINVSLTQLGLVISRLASGAKNQHVPFRNSKLTYLLSESLSGNSKTAMIAAISPASSNFDETLSTLRFATSVKRCKTFAKVNLDETDAIVKQLQEEISRLKQQLLEEGGAPRSQRRRSLLMSSRELEAAEAELREKTDLIGRLQTSWQQAVEKSEKMKEQRERALEDLGLSNRELFSAIGMDKTLPYLMNMSEDPLLSGCLMYFLQERQEQKRQLMTKSKEEQRKMLVSMDSTKRKRVTAILAANTSEKMMAFLKRQASSCKTKGKKDGEGSAFDSAVKLAEKAKRKSKMIQKLNLGGPSRAKSLEVSSASVNRADSVQKKRFSKSKTGVLGSRATVAAGTVVAGASQALESGGGDGDGEDRQSGGGESEAEEEEEESFGFSSDEDSSSLSGGRSKKGEGEGEEGGARTGSKKDLCPESHSFDESFDMDAQGGGTARESKGELARNRTLETIQNLLDLQDDDPSSFDEFGDDDDCTQELAEFLDEDSETFNHARAFLKDLQFRMGQEKAREFVRQFREVSPLVDEANEITAEMRPYEHLRFSVEITTDISTWEIDDPGGRMFPDVRGLIEDHENKAIPRPDSAADSIFSPLEMADGSALFFPFCLSSACDLTSSQLSFLPIFLDFRGCERTHRITGAGHDQFSSPGGVTVPPLISRLVLSTLSPPPCSLLIPLCSPPLPIGGGRGGGVSSALRTPELKGRSGGSSSRARSAPPTRDRERGAQIPALTIGEDRGGARPPPLDLSGLAGGEVDNRVTNTKEDPGELSRTSSWKTVTFEVPERAQSASPREHSTPSPQQLLANMRASSPLVLPASVATPPTPNLLPRSRSERSLGLSRAETETQLALALSALHDEIEVTSEAGDDPPERSQSWSGGGGREARRGTPIGELSSPTTIRMPKRNVSEDEAEEDQGSEGRTPPAGGRNRQARSSSLSDRHGWTVLNVWEVQKFKERLQLMRQLYASWADSGHREGVEFCIDVERDPWVDLSPDDIRLLEIKWHNQFEEALDEERREHKARAEEVQRLVVAIEQELEDATGRYDDKKRQLEDLRAEFEKLKSIKGETDGQLSAASSRVTALEKDIETFQKEMRESLGEAFAAALTEGDSPLDSGSASSSSFKGKQTTEGSQQSGGNASAASQVPGGSGTAQSLPALLTEVRSRLKKQKDEMESLQEEIAGKTKELERVKQEKADETSSLKNEMENERERAEKLLEETEDSLKKREEAALADARKAREELSAYRRQASLEKVDLEEQKRKALDEKEEETVRVRPTHKEREQQLEKRATGLERKLEEQTEESRKAKTAWQQREKELEKEAQEFREKLKEDLKTAEEQKEKEAAGKKDLAARLEIAETQLQKSEELLAASREENARITEEGETLRNRLAKAATETEELRTAVARAAGKAERSLEETARAQKKLEALEKETAEETSRLSAEVGKLKEERDTLKEKGKELLAKLEEAETGATSLENRTTSVAAQAQTWQTEVSELQSALQEVRKALGEKETELSKKSAEVKAAAEENERLESRLTTLKKEAEEEAERMKGQLEMREGARREIAQLLEDERAERRKRDETLQSQLQKSDDLIGRLRTEKSELEKECEKLKAEGREAEVAARSLQRESEKVRGAATARADRLQESIDSLRAERDSALEKIATLEANHLKETAALASQQTANNEKASMLEAKVATLSEKLQEETETKNALSERLAALSAGAAEREEEGRLMKERVSLLQQERGELQEALQESRREMRTLKSEVSAEKEAFESRRVAELQEAITKADASLKEKETSIETLRESLQEERQARIALSAEAQELRALYMKSAGASEESALSLARLMEEMRTREAENRNQLEEKMSLVLKAKEETAEASKDLAVAREQLESLRGRVEELRQTETELRRLAAESEERASALSARLQASEKDRELASKEVALKREAGEAEASAAAARREEQHREAMEEKNQKISTLRQEIRALEEAVAESAARVESLREEKRQEADQKREALEREKEATQALQEAAKAAKKTEERNNEAHQKALAEERAAKAALSAEIAEMKRLLKEGSESRGEVEAEMRRMAFEALSKQSDAAGQQESLTKTIASLSSDLAAAQAEAATLRGDVKRLEDAVAQKSEQAATAVGEAASLRRVNAEHESSLRDLRYLTEREVEAVKRRLDAQTAEFEIERQKERAERQKNEAEERIMRERLQEQIRLLKAGRDTEGRSVQSKLEAEEERRRQAEQRVKKLESDFATLQAESLRRLETAGGAERVLETKEKELQKERREREAVEEELTTLRERLQRTEGRLMEEVSSSRKERERLLSKLEEAEKKSSEASMETRRQLEQARKDAEARVAELKEAGGKGAEVAARSAAEKLGEVKEELMQTKARLQSEIERLKIAHEKERKRAGEAERALETATASNQMRENDETHRLVLLLRLETLRLETVDRCKDEEIVQADTRMLKRMAEREREQLQRLLKQEREGAKAREGRLESGNRELRALAEALGGQLERLVAQSTESSDQRESARTEMEKERAGLLQEKTALRLKLEAVENECVSLRTETASLKEKEQSIARLSVERLAELRSANRRLHAELSQARSLSHRKTLEAAEAVKKGEWAQDRVREAARIASDREAAVAALSSEREENVALRERLRAVEGRLEESSSQAKKDRETAASLLRQRAEEQVLLASALADLKRELPAALQKALEEATEADGDPPTSPKQTDANVNPENAGAKHQRHEEESSKTTAPQRGTKDQKRERDGPPEESGSDSVTPTGSGSFNAWLHDVVKDVCRRTVGVRPKQSAAVLAELTEQDRKRTDRERARDKEIAHLSATACFLRQRETDLVTRLQAAEKGCCVLKDLSDKMATQSGQAVSHSKHLARLLQLLLSKSSRGVMEGLPAQLAEAVLQQPDITTRPGDELELRRLREENSTLRETLELAASGQPAGVNMNVQAQSPARGGAAGSFAMSGRQTTEESDGVRVVHLGVDSSNDQQDGGQGLNLEQRLFSFGGMKESGPVPRTRKEFLSESQQEEGGREGGTSVIPHADEEKEPALPSYSQWDPDLINLKVLVEIPRVRTSPSSPPSPFRTDQRLPPSAYIPGRGPSTAGGRGAASPPSQQTSPRGRYSPPPCCLVTCGGNRSHPPSPAYRQSHPPTGEERPQAQPPTEAPERNVPRRGPPPNSSSSSSRPTQPPPSVQLGEVGTRGGGASLRGGGYAQREASRTAAHTMAPPSGITPEGAQQEGRGGTSRAQRVCVRTGTASRGPSRGGAATARAPSSAGKATTGRRSGGGGVSDGRGKSGRDT</sequence>
<feature type="region of interest" description="Disordered" evidence="5">
    <location>
        <begin position="1525"/>
        <end position="1645"/>
    </location>
</feature>
<feature type="region of interest" description="Disordered" evidence="5">
    <location>
        <begin position="2622"/>
        <end position="2644"/>
    </location>
</feature>
<dbReference type="SUPFAM" id="SSF52540">
    <property type="entry name" value="P-loop containing nucleoside triphosphate hydrolases"/>
    <property type="match status" value="1"/>
</dbReference>
<protein>
    <recommendedName>
        <fullName evidence="6">Kinesin motor domain-containing protein</fullName>
    </recommendedName>
</protein>
<dbReference type="InterPro" id="IPR036961">
    <property type="entry name" value="Kinesin_motor_dom_sf"/>
</dbReference>
<feature type="region of interest" description="Disordered" evidence="5">
    <location>
        <begin position="3364"/>
        <end position="3385"/>
    </location>
</feature>
<feature type="compositionally biased region" description="Basic and acidic residues" evidence="5">
    <location>
        <begin position="2399"/>
        <end position="2422"/>
    </location>
</feature>
<feature type="coiled-coil region" evidence="4">
    <location>
        <begin position="509"/>
        <end position="572"/>
    </location>
</feature>
<feature type="compositionally biased region" description="Basic and acidic residues" evidence="5">
    <location>
        <begin position="1672"/>
        <end position="1721"/>
    </location>
</feature>
<feature type="compositionally biased region" description="Basic and acidic residues" evidence="5">
    <location>
        <begin position="2360"/>
        <end position="2375"/>
    </location>
</feature>
<feature type="compositionally biased region" description="Basic and acidic residues" evidence="5">
    <location>
        <begin position="2434"/>
        <end position="2452"/>
    </location>
</feature>
<feature type="compositionally biased region" description="Low complexity" evidence="5">
    <location>
        <begin position="1529"/>
        <end position="1539"/>
    </location>
</feature>
<feature type="compositionally biased region" description="Polar residues" evidence="5">
    <location>
        <begin position="732"/>
        <end position="742"/>
    </location>
</feature>
<feature type="compositionally biased region" description="Low complexity" evidence="5">
    <location>
        <begin position="204"/>
        <end position="219"/>
    </location>
</feature>
<feature type="compositionally biased region" description="Basic and acidic residues" evidence="5">
    <location>
        <begin position="837"/>
        <end position="849"/>
    </location>
</feature>
<dbReference type="InterPro" id="IPR032405">
    <property type="entry name" value="Kinesin_assoc"/>
</dbReference>
<name>A0A0G4HP77_9ALVE</name>
<dbReference type="InterPro" id="IPR027417">
    <property type="entry name" value="P-loop_NTPase"/>
</dbReference>
<dbReference type="Gene3D" id="1.20.5.340">
    <property type="match status" value="1"/>
</dbReference>
<dbReference type="VEuPathDB" id="CryptoDB:Cvel_1209"/>
<dbReference type="InterPro" id="IPR001752">
    <property type="entry name" value="Kinesin_motor_dom"/>
</dbReference>
<feature type="region of interest" description="Disordered" evidence="5">
    <location>
        <begin position="2538"/>
        <end position="2562"/>
    </location>
</feature>
<feature type="region of interest" description="Disordered" evidence="5">
    <location>
        <begin position="336"/>
        <end position="356"/>
    </location>
</feature>
<feature type="compositionally biased region" description="Basic and acidic residues" evidence="5">
    <location>
        <begin position="2927"/>
        <end position="2942"/>
    </location>
</feature>
<feature type="compositionally biased region" description="Basic and acidic residues" evidence="5">
    <location>
        <begin position="3064"/>
        <end position="3080"/>
    </location>
</feature>
<feature type="compositionally biased region" description="Low complexity" evidence="5">
    <location>
        <begin position="1548"/>
        <end position="1561"/>
    </location>
</feature>
<feature type="compositionally biased region" description="Basic and acidic residues" evidence="5">
    <location>
        <begin position="863"/>
        <end position="872"/>
    </location>
</feature>
<keyword evidence="2 3" id="KW-0067">ATP-binding</keyword>
<feature type="region of interest" description="Disordered" evidence="5">
    <location>
        <begin position="1672"/>
        <end position="1738"/>
    </location>
</feature>
<feature type="region of interest" description="Disordered" evidence="5">
    <location>
        <begin position="1110"/>
        <end position="1193"/>
    </location>
</feature>
<feature type="region of interest" description="Disordered" evidence="5">
    <location>
        <begin position="2671"/>
        <end position="2773"/>
    </location>
</feature>
<keyword evidence="4" id="KW-0175">Coiled coil</keyword>
<feature type="region of interest" description="Disordered" evidence="5">
    <location>
        <begin position="1818"/>
        <end position="1858"/>
    </location>
</feature>
<dbReference type="PROSITE" id="PS00411">
    <property type="entry name" value="KINESIN_MOTOR_1"/>
    <property type="match status" value="1"/>
</dbReference>
<feature type="region of interest" description="Disordered" evidence="5">
    <location>
        <begin position="1922"/>
        <end position="1999"/>
    </location>
</feature>
<feature type="compositionally biased region" description="Basic and acidic residues" evidence="5">
    <location>
        <begin position="143"/>
        <end position="159"/>
    </location>
</feature>
<feature type="compositionally biased region" description="Basic and acidic residues" evidence="5">
    <location>
        <begin position="1176"/>
        <end position="1189"/>
    </location>
</feature>
<dbReference type="GO" id="GO:0005524">
    <property type="term" value="F:ATP binding"/>
    <property type="evidence" value="ECO:0007669"/>
    <property type="project" value="UniProtKB-UniRule"/>
</dbReference>
<accession>A0A0G4HP77</accession>
<feature type="binding site" evidence="3">
    <location>
        <begin position="108"/>
        <end position="115"/>
    </location>
    <ligand>
        <name>ATP</name>
        <dbReference type="ChEBI" id="CHEBI:30616"/>
    </ligand>
</feature>
<feature type="compositionally biased region" description="Basic and acidic residues" evidence="5">
    <location>
        <begin position="2332"/>
        <end position="2351"/>
    </location>
</feature>
<comment type="similarity">
    <text evidence="3">Belongs to the TRAFAC class myosin-kinesin ATPase superfamily. Kinesin family.</text>
</comment>
<feature type="region of interest" description="Disordered" evidence="5">
    <location>
        <begin position="1236"/>
        <end position="1262"/>
    </location>
</feature>
<feature type="region of interest" description="Disordered" evidence="5">
    <location>
        <begin position="3484"/>
        <end position="3711"/>
    </location>
</feature>
<dbReference type="GO" id="GO:0007018">
    <property type="term" value="P:microtubule-based movement"/>
    <property type="evidence" value="ECO:0007669"/>
    <property type="project" value="InterPro"/>
</dbReference>
<feature type="compositionally biased region" description="Polar residues" evidence="5">
    <location>
        <begin position="3128"/>
        <end position="3137"/>
    </location>
</feature>
<feature type="coiled-coil region" evidence="4">
    <location>
        <begin position="1427"/>
        <end position="1517"/>
    </location>
</feature>
<feature type="compositionally biased region" description="Basic and acidic residues" evidence="5">
    <location>
        <begin position="3160"/>
        <end position="3171"/>
    </location>
</feature>
<feature type="compositionally biased region" description="Basic and acidic residues" evidence="5">
    <location>
        <begin position="223"/>
        <end position="233"/>
    </location>
</feature>
<feature type="compositionally biased region" description="Basic and acidic residues" evidence="5">
    <location>
        <begin position="1597"/>
        <end position="1645"/>
    </location>
</feature>
<feature type="compositionally biased region" description="Basic and acidic residues" evidence="5">
    <location>
        <begin position="2807"/>
        <end position="2821"/>
    </location>
</feature>
<feature type="region of interest" description="Disordered" evidence="5">
    <location>
        <begin position="3418"/>
        <end position="3452"/>
    </location>
</feature>
<feature type="region of interest" description="Disordered" evidence="5">
    <location>
        <begin position="3115"/>
        <end position="3188"/>
    </location>
</feature>
<feature type="region of interest" description="Disordered" evidence="5">
    <location>
        <begin position="773"/>
        <end position="872"/>
    </location>
</feature>
<evidence type="ECO:0000256" key="2">
    <source>
        <dbReference type="ARBA" id="ARBA00022840"/>
    </source>
</evidence>
<feature type="compositionally biased region" description="Basic and acidic residues" evidence="5">
    <location>
        <begin position="1922"/>
        <end position="1993"/>
    </location>
</feature>
<feature type="compositionally biased region" description="Basic and acidic residues" evidence="5">
    <location>
        <begin position="2700"/>
        <end position="2767"/>
    </location>
</feature>
<evidence type="ECO:0000256" key="4">
    <source>
        <dbReference type="SAM" id="Coils"/>
    </source>
</evidence>
<dbReference type="SMART" id="SM00129">
    <property type="entry name" value="KISc"/>
    <property type="match status" value="1"/>
</dbReference>
<feature type="compositionally biased region" description="Acidic residues" evidence="5">
    <location>
        <begin position="795"/>
        <end position="813"/>
    </location>
</feature>
<keyword evidence="1 3" id="KW-0547">Nucleotide-binding</keyword>
<dbReference type="PROSITE" id="PS50067">
    <property type="entry name" value="KINESIN_MOTOR_2"/>
    <property type="match status" value="1"/>
</dbReference>
<dbReference type="Pfam" id="PF16183">
    <property type="entry name" value="Kinesin_assoc"/>
    <property type="match status" value="1"/>
</dbReference>
<feature type="region of interest" description="Disordered" evidence="5">
    <location>
        <begin position="3064"/>
        <end position="3083"/>
    </location>
</feature>
<dbReference type="InterPro" id="IPR019821">
    <property type="entry name" value="Kinesin_motor_CS"/>
</dbReference>
<dbReference type="EMBL" id="CDMZ01003324">
    <property type="protein sequence ID" value="CEM45945.1"/>
    <property type="molecule type" value="Genomic_DNA"/>
</dbReference>
<feature type="region of interest" description="Disordered" evidence="5">
    <location>
        <begin position="2807"/>
        <end position="2830"/>
    </location>
</feature>
<organism evidence="7">
    <name type="scientific">Chromera velia CCMP2878</name>
    <dbReference type="NCBI Taxonomy" id="1169474"/>
    <lineage>
        <taxon>Eukaryota</taxon>
        <taxon>Sar</taxon>
        <taxon>Alveolata</taxon>
        <taxon>Colpodellida</taxon>
        <taxon>Chromeraceae</taxon>
        <taxon>Chromera</taxon>
    </lineage>
</organism>
<dbReference type="GO" id="GO:0003777">
    <property type="term" value="F:microtubule motor activity"/>
    <property type="evidence" value="ECO:0007669"/>
    <property type="project" value="InterPro"/>
</dbReference>
<dbReference type="PRINTS" id="PR00380">
    <property type="entry name" value="KINESINHEAVY"/>
</dbReference>
<feature type="region of interest" description="Disordered" evidence="5">
    <location>
        <begin position="721"/>
        <end position="756"/>
    </location>
</feature>
<proteinExistence type="inferred from homology"/>
<evidence type="ECO:0000256" key="5">
    <source>
        <dbReference type="SAM" id="MobiDB-lite"/>
    </source>
</evidence>
<feature type="region of interest" description="Disordered" evidence="5">
    <location>
        <begin position="2316"/>
        <end position="2378"/>
    </location>
</feature>
<evidence type="ECO:0000313" key="7">
    <source>
        <dbReference type="EMBL" id="CEM45945.1"/>
    </source>
</evidence>
<dbReference type="PANTHER" id="PTHR47117">
    <property type="entry name" value="STAR-RELATED LIPID TRANSFER PROTEIN 9"/>
    <property type="match status" value="1"/>
</dbReference>
<feature type="compositionally biased region" description="Polar residues" evidence="5">
    <location>
        <begin position="3177"/>
        <end position="3188"/>
    </location>
</feature>
<feature type="region of interest" description="Disordered" evidence="5">
    <location>
        <begin position="2392"/>
        <end position="2452"/>
    </location>
</feature>
<evidence type="ECO:0000256" key="1">
    <source>
        <dbReference type="ARBA" id="ARBA00022741"/>
    </source>
</evidence>
<feature type="region of interest" description="Disordered" evidence="5">
    <location>
        <begin position="143"/>
        <end position="239"/>
    </location>
</feature>
<gene>
    <name evidence="7" type="ORF">Cvel_1209</name>
</gene>
<feature type="domain" description="Kinesin motor" evidence="6">
    <location>
        <begin position="21"/>
        <end position="501"/>
    </location>
</feature>
<keyword evidence="3" id="KW-0505">Motor protein</keyword>
<feature type="compositionally biased region" description="Low complexity" evidence="5">
    <location>
        <begin position="160"/>
        <end position="182"/>
    </location>
</feature>
<feature type="compositionally biased region" description="Basic and acidic residues" evidence="5">
    <location>
        <begin position="1823"/>
        <end position="1851"/>
    </location>
</feature>
<dbReference type="Gene3D" id="3.40.850.10">
    <property type="entry name" value="Kinesin motor domain"/>
    <property type="match status" value="1"/>
</dbReference>
<feature type="region of interest" description="Disordered" evidence="5">
    <location>
        <begin position="1281"/>
        <end position="1356"/>
    </location>
</feature>
<feature type="compositionally biased region" description="Basic and acidic residues" evidence="5">
    <location>
        <begin position="2676"/>
        <end position="2693"/>
    </location>
</feature>
<feature type="compositionally biased region" description="Gly residues" evidence="5">
    <location>
        <begin position="3610"/>
        <end position="3623"/>
    </location>
</feature>
<dbReference type="Pfam" id="PF00225">
    <property type="entry name" value="Kinesin"/>
    <property type="match status" value="2"/>
</dbReference>
<evidence type="ECO:0000256" key="3">
    <source>
        <dbReference type="PROSITE-ProRule" id="PRU00283"/>
    </source>
</evidence>
<feature type="compositionally biased region" description="Basic and acidic residues" evidence="5">
    <location>
        <begin position="1728"/>
        <end position="1738"/>
    </location>
</feature>
<evidence type="ECO:0000259" key="6">
    <source>
        <dbReference type="PROSITE" id="PS50067"/>
    </source>
</evidence>
<feature type="region of interest" description="Disordered" evidence="5">
    <location>
        <begin position="2919"/>
        <end position="2942"/>
    </location>
</feature>
<reference evidence="7" key="1">
    <citation type="submission" date="2014-11" db="EMBL/GenBank/DDBJ databases">
        <authorList>
            <person name="Otto D Thomas"/>
            <person name="Naeem Raeece"/>
        </authorList>
    </citation>
    <scope>NUCLEOTIDE SEQUENCE</scope>
</reference>